<organism evidence="1 2">
    <name type="scientific">Haematospirillum jordaniae</name>
    <dbReference type="NCBI Taxonomy" id="1549855"/>
    <lineage>
        <taxon>Bacteria</taxon>
        <taxon>Pseudomonadati</taxon>
        <taxon>Pseudomonadota</taxon>
        <taxon>Alphaproteobacteria</taxon>
        <taxon>Rhodospirillales</taxon>
        <taxon>Novispirillaceae</taxon>
        <taxon>Haematospirillum</taxon>
    </lineage>
</organism>
<dbReference type="KEGG" id="hjo:AY555_08255"/>
<sequence length="226" mass="24575">MILSPLVMSEIPTALGTFSASLEGTGAAQAAVERIAFTLAYVDSGDSITLSQCPAQRQEAIELAQSFGMSVSSQPPEDGFTWDGQVLSGNMEPSVIIHDVAHWQVCAPERRHVPDFGLGAGPETGLKAQADQWMSVHGIQREMEEAMASLLGILWEVELGHPAILAFLEQNWLEGGASLHNRQHFLKVFNHLQHYGLLDTTGRPTKIVRTAPDTEFLDIFITPNGS</sequence>
<evidence type="ECO:0000313" key="2">
    <source>
        <dbReference type="Proteomes" id="UP000076066"/>
    </source>
</evidence>
<dbReference type="AlphaFoldDB" id="A0A143DH46"/>
<proteinExistence type="predicted"/>
<accession>A0A143DH46</accession>
<dbReference type="Proteomes" id="UP000076066">
    <property type="component" value="Chromosome"/>
</dbReference>
<dbReference type="EMBL" id="CP014525">
    <property type="protein sequence ID" value="AMW35653.1"/>
    <property type="molecule type" value="Genomic_DNA"/>
</dbReference>
<dbReference type="STRING" id="1549855.AY555_08255"/>
<dbReference type="OrthoDB" id="7270662at2"/>
<keyword evidence="2" id="KW-1185">Reference proteome</keyword>
<name>A0A143DH46_9PROT</name>
<dbReference type="RefSeq" id="WP_066136821.1">
    <property type="nucleotide sequence ID" value="NZ_CP014525.1"/>
</dbReference>
<gene>
    <name evidence="1" type="ORF">AY555_08255</name>
</gene>
<protein>
    <submittedName>
        <fullName evidence="1">Uncharacterized protein</fullName>
    </submittedName>
</protein>
<evidence type="ECO:0000313" key="1">
    <source>
        <dbReference type="EMBL" id="AMW35653.1"/>
    </source>
</evidence>
<reference evidence="1 2" key="1">
    <citation type="submission" date="2016-02" db="EMBL/GenBank/DDBJ databases">
        <title>Complete Genome of H5569, the type strain of the newly described species Haematospirillium jordaniae.</title>
        <authorList>
            <person name="Nicholson A.C."/>
            <person name="Humrighouse B.W."/>
            <person name="Loparov V."/>
            <person name="McQuiston J.R."/>
        </authorList>
    </citation>
    <scope>NUCLEOTIDE SEQUENCE [LARGE SCALE GENOMIC DNA]</scope>
    <source>
        <strain evidence="1 2">H5569</strain>
    </source>
</reference>
<dbReference type="GeneID" id="53317148"/>